<dbReference type="Proteomes" id="UP000828390">
    <property type="component" value="Unassembled WGS sequence"/>
</dbReference>
<reference evidence="1" key="2">
    <citation type="submission" date="2020-11" db="EMBL/GenBank/DDBJ databases">
        <authorList>
            <person name="McCartney M.A."/>
            <person name="Auch B."/>
            <person name="Kono T."/>
            <person name="Mallez S."/>
            <person name="Becker A."/>
            <person name="Gohl D.M."/>
            <person name="Silverstein K.A.T."/>
            <person name="Koren S."/>
            <person name="Bechman K.B."/>
            <person name="Herman A."/>
            <person name="Abrahante J.E."/>
            <person name="Garbe J."/>
        </authorList>
    </citation>
    <scope>NUCLEOTIDE SEQUENCE</scope>
    <source>
        <strain evidence="1">Duluth1</strain>
        <tissue evidence="1">Whole animal</tissue>
    </source>
</reference>
<dbReference type="EMBL" id="JAIWYP010000014">
    <property type="protein sequence ID" value="KAH3709977.1"/>
    <property type="molecule type" value="Genomic_DNA"/>
</dbReference>
<name>A0A9D3Z453_DREPO</name>
<evidence type="ECO:0000313" key="2">
    <source>
        <dbReference type="Proteomes" id="UP000828390"/>
    </source>
</evidence>
<gene>
    <name evidence="1" type="ORF">DPMN_069443</name>
</gene>
<comment type="caution">
    <text evidence="1">The sequence shown here is derived from an EMBL/GenBank/DDBJ whole genome shotgun (WGS) entry which is preliminary data.</text>
</comment>
<dbReference type="AlphaFoldDB" id="A0A9D3Z453"/>
<organism evidence="1 2">
    <name type="scientific">Dreissena polymorpha</name>
    <name type="common">Zebra mussel</name>
    <name type="synonym">Mytilus polymorpha</name>
    <dbReference type="NCBI Taxonomy" id="45954"/>
    <lineage>
        <taxon>Eukaryota</taxon>
        <taxon>Metazoa</taxon>
        <taxon>Spiralia</taxon>
        <taxon>Lophotrochozoa</taxon>
        <taxon>Mollusca</taxon>
        <taxon>Bivalvia</taxon>
        <taxon>Autobranchia</taxon>
        <taxon>Heteroconchia</taxon>
        <taxon>Euheterodonta</taxon>
        <taxon>Imparidentia</taxon>
        <taxon>Neoheterodontei</taxon>
        <taxon>Myida</taxon>
        <taxon>Dreissenoidea</taxon>
        <taxon>Dreissenidae</taxon>
        <taxon>Dreissena</taxon>
    </lineage>
</organism>
<protein>
    <submittedName>
        <fullName evidence="1">Uncharacterized protein</fullName>
    </submittedName>
</protein>
<proteinExistence type="predicted"/>
<keyword evidence="2" id="KW-1185">Reference proteome</keyword>
<reference evidence="1" key="1">
    <citation type="journal article" date="2019" name="bioRxiv">
        <title>The Genome of the Zebra Mussel, Dreissena polymorpha: A Resource for Invasive Species Research.</title>
        <authorList>
            <person name="McCartney M.A."/>
            <person name="Auch B."/>
            <person name="Kono T."/>
            <person name="Mallez S."/>
            <person name="Zhang Y."/>
            <person name="Obille A."/>
            <person name="Becker A."/>
            <person name="Abrahante J.E."/>
            <person name="Garbe J."/>
            <person name="Badalamenti J.P."/>
            <person name="Herman A."/>
            <person name="Mangelson H."/>
            <person name="Liachko I."/>
            <person name="Sullivan S."/>
            <person name="Sone E.D."/>
            <person name="Koren S."/>
            <person name="Silverstein K.A.T."/>
            <person name="Beckman K.B."/>
            <person name="Gohl D.M."/>
        </authorList>
    </citation>
    <scope>NUCLEOTIDE SEQUENCE</scope>
    <source>
        <strain evidence="1">Duluth1</strain>
        <tissue evidence="1">Whole animal</tissue>
    </source>
</reference>
<accession>A0A9D3Z453</accession>
<sequence length="131" mass="14863">MVRKKAAEAFAIKQKLNEDGIYVDSIRITIRLSDEAECDIIQPHQTIGSNCSWTCLRMALMQKIDASVGGRTRNAPRDTENMLVQKDAIKKLLVKLGVLELLVKLGRTENEEEQYGNFAIVLFLYFAVYIL</sequence>
<evidence type="ECO:0000313" key="1">
    <source>
        <dbReference type="EMBL" id="KAH3709977.1"/>
    </source>
</evidence>